<organism evidence="2 3">
    <name type="scientific">Blyttiomyces helicus</name>
    <dbReference type="NCBI Taxonomy" id="388810"/>
    <lineage>
        <taxon>Eukaryota</taxon>
        <taxon>Fungi</taxon>
        <taxon>Fungi incertae sedis</taxon>
        <taxon>Chytridiomycota</taxon>
        <taxon>Chytridiomycota incertae sedis</taxon>
        <taxon>Chytridiomycetes</taxon>
        <taxon>Chytridiomycetes incertae sedis</taxon>
        <taxon>Blyttiomyces</taxon>
    </lineage>
</organism>
<proteinExistence type="predicted"/>
<reference evidence="3" key="1">
    <citation type="journal article" date="2018" name="Nat. Microbiol.">
        <title>Leveraging single-cell genomics to expand the fungal tree of life.</title>
        <authorList>
            <person name="Ahrendt S.R."/>
            <person name="Quandt C.A."/>
            <person name="Ciobanu D."/>
            <person name="Clum A."/>
            <person name="Salamov A."/>
            <person name="Andreopoulos B."/>
            <person name="Cheng J.F."/>
            <person name="Woyke T."/>
            <person name="Pelin A."/>
            <person name="Henrissat B."/>
            <person name="Reynolds N.K."/>
            <person name="Benny G.L."/>
            <person name="Smith M.E."/>
            <person name="James T.Y."/>
            <person name="Grigoriev I.V."/>
        </authorList>
    </citation>
    <scope>NUCLEOTIDE SEQUENCE [LARGE SCALE GENOMIC DNA]</scope>
</reference>
<feature type="compositionally biased region" description="Polar residues" evidence="1">
    <location>
        <begin position="197"/>
        <end position="230"/>
    </location>
</feature>
<feature type="region of interest" description="Disordered" evidence="1">
    <location>
        <begin position="249"/>
        <end position="269"/>
    </location>
</feature>
<keyword evidence="3" id="KW-1185">Reference proteome</keyword>
<feature type="compositionally biased region" description="Polar residues" evidence="1">
    <location>
        <begin position="136"/>
        <end position="150"/>
    </location>
</feature>
<feature type="region of interest" description="Disordered" evidence="1">
    <location>
        <begin position="84"/>
        <end position="170"/>
    </location>
</feature>
<protein>
    <submittedName>
        <fullName evidence="2">Uncharacterized protein</fullName>
    </submittedName>
</protein>
<evidence type="ECO:0000313" key="3">
    <source>
        <dbReference type="Proteomes" id="UP000269721"/>
    </source>
</evidence>
<accession>A0A4P9W9Y0</accession>
<feature type="region of interest" description="Disordered" evidence="1">
    <location>
        <begin position="185"/>
        <end position="230"/>
    </location>
</feature>
<name>A0A4P9W9Y0_9FUNG</name>
<dbReference type="EMBL" id="KZ997728">
    <property type="protein sequence ID" value="RKO87036.1"/>
    <property type="molecule type" value="Genomic_DNA"/>
</dbReference>
<dbReference type="Proteomes" id="UP000269721">
    <property type="component" value="Unassembled WGS sequence"/>
</dbReference>
<evidence type="ECO:0000256" key="1">
    <source>
        <dbReference type="SAM" id="MobiDB-lite"/>
    </source>
</evidence>
<gene>
    <name evidence="2" type="ORF">BDK51DRAFT_30471</name>
</gene>
<dbReference type="AlphaFoldDB" id="A0A4P9W9Y0"/>
<sequence>MGDVGLSSKSDDKRHDELVRGEVELPVTKKVGKATRYSLMQHIRQAEVQVLCGECPGTFPDILEYFWLGKCPGKSRMRRATALEANTSSTCPPPPPQWILDSRPTDDDSSHSPSSDDDWTEALSEVAPPSDDDWTHASSGAPSDNSSAHQSDPETDDKSSESSDNLSCSWEPSWNLELGQLESVQPSAGTQPGFLQPSATLDSMNLSDPTSSNPHTSTAVILSNPPSSNLPDTQTLVDSVDTQPIPAPAPPAARFNSLTGWPSDPTPPRNRIDPLILSILTPDPNTPSYTSTFSPTPDLDGDLKKLYLQTAPILRRVSAIRVQAVAAHQEGVFAPRSEWDRITNSRRLRSRM</sequence>
<evidence type="ECO:0000313" key="2">
    <source>
        <dbReference type="EMBL" id="RKO87036.1"/>
    </source>
</evidence>